<accession>A0ABR5MZG1</accession>
<comment type="caution">
    <text evidence="3">The sequence shown here is derived from an EMBL/GenBank/DDBJ whole genome shotgun (WGS) entry which is preliminary data.</text>
</comment>
<dbReference type="PANTHER" id="PTHR43000">
    <property type="entry name" value="DTDP-D-GLUCOSE 4,6-DEHYDRATASE-RELATED"/>
    <property type="match status" value="1"/>
</dbReference>
<reference evidence="3 4" key="1">
    <citation type="submission" date="2015-09" db="EMBL/GenBank/DDBJ databases">
        <title>Genome sequencing project for genomic taxonomy and phylogenomics of Bacillus-like bacteria.</title>
        <authorList>
            <person name="Liu B."/>
            <person name="Wang J."/>
            <person name="Zhu Y."/>
            <person name="Liu G."/>
            <person name="Chen Q."/>
            <person name="Chen Z."/>
            <person name="Lan J."/>
            <person name="Che J."/>
            <person name="Ge C."/>
            <person name="Shi H."/>
            <person name="Pan Z."/>
            <person name="Liu X."/>
        </authorList>
    </citation>
    <scope>NUCLEOTIDE SEQUENCE [LARGE SCALE GENOMIC DNA]</scope>
    <source>
        <strain evidence="3 4">DSM 8552</strain>
    </source>
</reference>
<dbReference type="RefSeq" id="WP_055748033.1">
    <property type="nucleotide sequence ID" value="NZ_LJJB01000015.1"/>
</dbReference>
<organism evidence="3 4">
    <name type="scientific">Brevibacillus choshinensis</name>
    <dbReference type="NCBI Taxonomy" id="54911"/>
    <lineage>
        <taxon>Bacteria</taxon>
        <taxon>Bacillati</taxon>
        <taxon>Bacillota</taxon>
        <taxon>Bacilli</taxon>
        <taxon>Bacillales</taxon>
        <taxon>Paenibacillaceae</taxon>
        <taxon>Brevibacillus</taxon>
    </lineage>
</organism>
<sequence length="338" mass="37896">MKVLFLGGTRFIGPHAVKRMADLGHEIAVYNRGQSPGGNSLPSGVTQFTGDRARLDESRNAFREFAPDVVVDLFPYSEADATQLMETFTGISGRVVAISSCDVYQAFGRVNRIESGPVEEGPLTEQSPLCETRYPFQGARADRSDYDKVLVEQVVMGHESLPGTILRLPMVYGPGDYQHRLYPYLQQMRDGRSVILMDERFASWRWSRGYVEDIAEAISLTVLNDRAAGQIYHVGEETGLPMAEWVERIAAGVGWKGKIIPVPAADLPPHLVMDIETRQHIQLDTSKIRHELGYRERFSPEEAMSRTIEWESANPPENIAGMIHYTAEDEWVARLGVK</sequence>
<dbReference type="InterPro" id="IPR001509">
    <property type="entry name" value="Epimerase_deHydtase"/>
</dbReference>
<name>A0ABR5MZG1_BRECH</name>
<dbReference type="SUPFAM" id="SSF51735">
    <property type="entry name" value="NAD(P)-binding Rossmann-fold domains"/>
    <property type="match status" value="1"/>
</dbReference>
<comment type="similarity">
    <text evidence="1">Belongs to the NAD(P)-dependent epimerase/dehydratase family.</text>
</comment>
<dbReference type="InterPro" id="IPR036291">
    <property type="entry name" value="NAD(P)-bd_dom_sf"/>
</dbReference>
<evidence type="ECO:0000313" key="4">
    <source>
        <dbReference type="Proteomes" id="UP000051063"/>
    </source>
</evidence>
<feature type="domain" description="NAD-dependent epimerase/dehydratase" evidence="2">
    <location>
        <begin position="3"/>
        <end position="235"/>
    </location>
</feature>
<evidence type="ECO:0000256" key="1">
    <source>
        <dbReference type="ARBA" id="ARBA00007637"/>
    </source>
</evidence>
<keyword evidence="4" id="KW-1185">Reference proteome</keyword>
<proteinExistence type="inferred from homology"/>
<evidence type="ECO:0000313" key="3">
    <source>
        <dbReference type="EMBL" id="KQL43494.1"/>
    </source>
</evidence>
<dbReference type="Gene3D" id="3.40.50.720">
    <property type="entry name" value="NAD(P)-binding Rossmann-like Domain"/>
    <property type="match status" value="1"/>
</dbReference>
<gene>
    <name evidence="3" type="ORF">AN963_29025</name>
</gene>
<protein>
    <submittedName>
        <fullName evidence="3">NAD-dependent dehydratase</fullName>
    </submittedName>
</protein>
<dbReference type="Pfam" id="PF01370">
    <property type="entry name" value="Epimerase"/>
    <property type="match status" value="1"/>
</dbReference>
<dbReference type="Proteomes" id="UP000051063">
    <property type="component" value="Unassembled WGS sequence"/>
</dbReference>
<evidence type="ECO:0000259" key="2">
    <source>
        <dbReference type="Pfam" id="PF01370"/>
    </source>
</evidence>
<dbReference type="EMBL" id="LJJB01000015">
    <property type="protein sequence ID" value="KQL43494.1"/>
    <property type="molecule type" value="Genomic_DNA"/>
</dbReference>